<dbReference type="RefSeq" id="WP_263050230.1">
    <property type="nucleotide sequence ID" value="NZ_CP106735.1"/>
</dbReference>
<dbReference type="EMBL" id="CP106735">
    <property type="protein sequence ID" value="UXX78485.1"/>
    <property type="molecule type" value="Genomic_DNA"/>
</dbReference>
<keyword evidence="2" id="KW-1185">Reference proteome</keyword>
<evidence type="ECO:0000313" key="1">
    <source>
        <dbReference type="EMBL" id="UXX78485.1"/>
    </source>
</evidence>
<dbReference type="PROSITE" id="PS51257">
    <property type="entry name" value="PROKAR_LIPOPROTEIN"/>
    <property type="match status" value="1"/>
</dbReference>
<sequence>MKHNLFLTAMLAMAIGFSSCSDDDDESCSADEDICTVVVTVCCTSETECKYQVGDKEYDSFEEASKDSECAASKAPDEEKARVANSLKALAARAKANF</sequence>
<dbReference type="Proteomes" id="UP001062165">
    <property type="component" value="Chromosome"/>
</dbReference>
<reference evidence="1" key="1">
    <citation type="submission" date="2022-10" db="EMBL/GenBank/DDBJ databases">
        <title>Comparative genomics and taxonomic characterization of three novel marine species of genus Reichenbachiella exhibiting antioxidant and polysaccharide degradation activities.</title>
        <authorList>
            <person name="Muhammad N."/>
            <person name="Lee Y.-J."/>
            <person name="Ko J."/>
            <person name="Kim S.-G."/>
        </authorList>
    </citation>
    <scope>NUCLEOTIDE SEQUENCE</scope>
    <source>
        <strain evidence="1">Wsw4-B4</strain>
    </source>
</reference>
<evidence type="ECO:0000313" key="2">
    <source>
        <dbReference type="Proteomes" id="UP001062165"/>
    </source>
</evidence>
<evidence type="ECO:0008006" key="3">
    <source>
        <dbReference type="Google" id="ProtNLM"/>
    </source>
</evidence>
<name>A0ABY6D3R5_9BACT</name>
<proteinExistence type="predicted"/>
<protein>
    <recommendedName>
        <fullName evidence="3">Lipoprotein</fullName>
    </recommendedName>
</protein>
<organism evidence="1 2">
    <name type="scientific">Reichenbachiella carrageenanivorans</name>
    <dbReference type="NCBI Taxonomy" id="2979869"/>
    <lineage>
        <taxon>Bacteria</taxon>
        <taxon>Pseudomonadati</taxon>
        <taxon>Bacteroidota</taxon>
        <taxon>Cytophagia</taxon>
        <taxon>Cytophagales</taxon>
        <taxon>Reichenbachiellaceae</taxon>
        <taxon>Reichenbachiella</taxon>
    </lineage>
</organism>
<accession>A0ABY6D3R5</accession>
<gene>
    <name evidence="1" type="ORF">N7E81_14075</name>
</gene>